<comment type="subcellular location">
    <subcellularLocation>
        <location evidence="1">Cell membrane</location>
        <topology evidence="1">Multi-pass membrane protein</topology>
    </subcellularLocation>
</comment>
<organism evidence="11 12">
    <name type="scientific">Eremococcus coleocola ACS-139-V-Col8</name>
    <dbReference type="NCBI Taxonomy" id="908337"/>
    <lineage>
        <taxon>Bacteria</taxon>
        <taxon>Bacillati</taxon>
        <taxon>Bacillota</taxon>
        <taxon>Bacilli</taxon>
        <taxon>Lactobacillales</taxon>
        <taxon>Aerococcaceae</taxon>
        <taxon>Eremococcus</taxon>
    </lineage>
</organism>
<dbReference type="eggNOG" id="COG1132">
    <property type="taxonomic scope" value="Bacteria"/>
</dbReference>
<dbReference type="CDD" id="cd18544">
    <property type="entry name" value="ABC_6TM_TmrA_like"/>
    <property type="match status" value="1"/>
</dbReference>
<feature type="transmembrane region" description="Helical" evidence="8">
    <location>
        <begin position="164"/>
        <end position="181"/>
    </location>
</feature>
<evidence type="ECO:0000256" key="4">
    <source>
        <dbReference type="ARBA" id="ARBA00022741"/>
    </source>
</evidence>
<dbReference type="SUPFAM" id="SSF52540">
    <property type="entry name" value="P-loop containing nucleoside triphosphate hydrolases"/>
    <property type="match status" value="1"/>
</dbReference>
<dbReference type="PANTHER" id="PTHR43394">
    <property type="entry name" value="ATP-DEPENDENT PERMEASE MDL1, MITOCHONDRIAL"/>
    <property type="match status" value="1"/>
</dbReference>
<dbReference type="OrthoDB" id="9770415at2"/>
<dbReference type="GO" id="GO:0005524">
    <property type="term" value="F:ATP binding"/>
    <property type="evidence" value="ECO:0007669"/>
    <property type="project" value="UniProtKB-KW"/>
</dbReference>
<evidence type="ECO:0000256" key="2">
    <source>
        <dbReference type="ARBA" id="ARBA00022448"/>
    </source>
</evidence>
<dbReference type="SUPFAM" id="SSF90123">
    <property type="entry name" value="ABC transporter transmembrane region"/>
    <property type="match status" value="1"/>
</dbReference>
<feature type="domain" description="ABC transmembrane type-1" evidence="10">
    <location>
        <begin position="19"/>
        <end position="311"/>
    </location>
</feature>
<evidence type="ECO:0000256" key="7">
    <source>
        <dbReference type="ARBA" id="ARBA00023136"/>
    </source>
</evidence>
<keyword evidence="3 8" id="KW-0812">Transmembrane</keyword>
<reference evidence="11 12" key="1">
    <citation type="submission" date="2010-10" db="EMBL/GenBank/DDBJ databases">
        <authorList>
            <person name="Durkin A.S."/>
            <person name="Madupu R."/>
            <person name="Torralba M."/>
            <person name="Gillis M."/>
            <person name="Methe B."/>
            <person name="Sutton G."/>
            <person name="Nelson K.E."/>
        </authorList>
    </citation>
    <scope>NUCLEOTIDE SEQUENCE [LARGE SCALE GENOMIC DNA]</scope>
    <source>
        <strain evidence="11 12">ACS-139-V-Col8</strain>
    </source>
</reference>
<evidence type="ECO:0000256" key="1">
    <source>
        <dbReference type="ARBA" id="ARBA00004651"/>
    </source>
</evidence>
<dbReference type="GO" id="GO:0016887">
    <property type="term" value="F:ATP hydrolysis activity"/>
    <property type="evidence" value="ECO:0007669"/>
    <property type="project" value="InterPro"/>
</dbReference>
<dbReference type="InterPro" id="IPR036640">
    <property type="entry name" value="ABC1_TM_sf"/>
</dbReference>
<feature type="domain" description="ABC transporter" evidence="9">
    <location>
        <begin position="342"/>
        <end position="576"/>
    </location>
</feature>
<evidence type="ECO:0000259" key="10">
    <source>
        <dbReference type="PROSITE" id="PS50929"/>
    </source>
</evidence>
<dbReference type="Gene3D" id="1.20.1560.10">
    <property type="entry name" value="ABC transporter type 1, transmembrane domain"/>
    <property type="match status" value="1"/>
</dbReference>
<accession>E4KP04</accession>
<dbReference type="Pfam" id="PF00664">
    <property type="entry name" value="ABC_membrane"/>
    <property type="match status" value="1"/>
</dbReference>
<dbReference type="InterPro" id="IPR027417">
    <property type="entry name" value="P-loop_NTPase"/>
</dbReference>
<feature type="transmembrane region" description="Helical" evidence="8">
    <location>
        <begin position="136"/>
        <end position="158"/>
    </location>
</feature>
<evidence type="ECO:0000256" key="6">
    <source>
        <dbReference type="ARBA" id="ARBA00022989"/>
    </source>
</evidence>
<proteinExistence type="predicted"/>
<dbReference type="RefSeq" id="WP_006418319.1">
    <property type="nucleotide sequence ID" value="NZ_AENN01000015.1"/>
</dbReference>
<keyword evidence="12" id="KW-1185">Reference proteome</keyword>
<dbReference type="SMART" id="SM00382">
    <property type="entry name" value="AAA"/>
    <property type="match status" value="1"/>
</dbReference>
<dbReference type="EMBL" id="AENN01000015">
    <property type="protein sequence ID" value="EFR31116.1"/>
    <property type="molecule type" value="Genomic_DNA"/>
</dbReference>
<keyword evidence="5 11" id="KW-0067">ATP-binding</keyword>
<dbReference type="AlphaFoldDB" id="E4KP04"/>
<dbReference type="GO" id="GO:0005886">
    <property type="term" value="C:plasma membrane"/>
    <property type="evidence" value="ECO:0007669"/>
    <property type="project" value="UniProtKB-SubCell"/>
</dbReference>
<dbReference type="Pfam" id="PF00005">
    <property type="entry name" value="ABC_tran"/>
    <property type="match status" value="1"/>
</dbReference>
<keyword evidence="2" id="KW-0813">Transport</keyword>
<dbReference type="InterPro" id="IPR039421">
    <property type="entry name" value="Type_1_exporter"/>
</dbReference>
<dbReference type="GO" id="GO:0015421">
    <property type="term" value="F:ABC-type oligopeptide transporter activity"/>
    <property type="evidence" value="ECO:0007669"/>
    <property type="project" value="TreeGrafter"/>
</dbReference>
<evidence type="ECO:0000256" key="3">
    <source>
        <dbReference type="ARBA" id="ARBA00022692"/>
    </source>
</evidence>
<evidence type="ECO:0000313" key="11">
    <source>
        <dbReference type="EMBL" id="EFR31116.1"/>
    </source>
</evidence>
<keyword evidence="6 8" id="KW-1133">Transmembrane helix</keyword>
<protein>
    <submittedName>
        <fullName evidence="11">ABC transporter, ATP-binding protein</fullName>
    </submittedName>
</protein>
<evidence type="ECO:0000259" key="9">
    <source>
        <dbReference type="PROSITE" id="PS50893"/>
    </source>
</evidence>
<dbReference type="InterPro" id="IPR003439">
    <property type="entry name" value="ABC_transporter-like_ATP-bd"/>
</dbReference>
<gene>
    <name evidence="11" type="ORF">HMPREF9257_1287</name>
</gene>
<feature type="transmembrane region" description="Helical" evidence="8">
    <location>
        <begin position="277"/>
        <end position="296"/>
    </location>
</feature>
<feature type="transmembrane region" description="Helical" evidence="8">
    <location>
        <begin position="65"/>
        <end position="86"/>
    </location>
</feature>
<keyword evidence="7 8" id="KW-0472">Membrane</keyword>
<evidence type="ECO:0000256" key="8">
    <source>
        <dbReference type="SAM" id="Phobius"/>
    </source>
</evidence>
<evidence type="ECO:0000256" key="5">
    <source>
        <dbReference type="ARBA" id="ARBA00022840"/>
    </source>
</evidence>
<dbReference type="InterPro" id="IPR003593">
    <property type="entry name" value="AAA+_ATPase"/>
</dbReference>
<feature type="transmembrane region" description="Helical" evidence="8">
    <location>
        <begin position="12"/>
        <end position="35"/>
    </location>
</feature>
<evidence type="ECO:0000313" key="12">
    <source>
        <dbReference type="Proteomes" id="UP000005990"/>
    </source>
</evidence>
<dbReference type="FunFam" id="3.40.50.300:FF:000287">
    <property type="entry name" value="Multidrug ABC transporter ATP-binding protein"/>
    <property type="match status" value="1"/>
</dbReference>
<dbReference type="Proteomes" id="UP000005990">
    <property type="component" value="Unassembled WGS sequence"/>
</dbReference>
<dbReference type="STRING" id="908337.HMPREF9257_1287"/>
<dbReference type="InterPro" id="IPR011527">
    <property type="entry name" value="ABC1_TM_dom"/>
</dbReference>
<dbReference type="PROSITE" id="PS00211">
    <property type="entry name" value="ABC_TRANSPORTER_1"/>
    <property type="match status" value="1"/>
</dbReference>
<keyword evidence="4" id="KW-0547">Nucleotide-binding</keyword>
<dbReference type="InterPro" id="IPR017871">
    <property type="entry name" value="ABC_transporter-like_CS"/>
</dbReference>
<name>E4KP04_9LACT</name>
<dbReference type="Gene3D" id="3.40.50.300">
    <property type="entry name" value="P-loop containing nucleotide triphosphate hydrolases"/>
    <property type="match status" value="1"/>
</dbReference>
<sequence length="586" mass="65149">MKLVKRLSAYFIYEWQSLLIGLLLLVSAIAISVYLPMFASKLIDRLTHAYREGSQVPLAELTQFFGIYMGLQILNLILSFSGAVLLRHMTNRIGKILRDQAHAHMQKLPVSYFDDKPAGKVATRVVNDTEVILNNFFAVFANNVLINALTVIGAYWAIARINGWIALALLVLIPIIILWQLTYSRIIGPVNTAMRESYSNLNSHVAELVNGIGIVQIFGRQKYMVDAYDQDNDAYLNSQKKYLFTDAFLSWNLSELLKNLVLFAIMAMIGIRFNQRILGFSVGVIYMLINYVSRLFDPITMIVRMMTQVQQALAAAKRVFELLDQPVEVDQEASLTIKQADIDFDHVSFAYDGDNYILKDITFSVQEGQKVALVGHTGSGKSSIINLLFRFYDPQKGQIRIDGKVIQDYNRESVRQDMGIVLQDPYLFTGTIASNVSMNQAGISDQMVEEALIKVGAGPLLAKLDQGIQSPVVEKGQDLSSGERQLISFARALASDPKILILDEATSHIDTETESLIQHAMQVVQTGRTSIVVAHRLSTIMDADLILVLDQGEIVELGNHRSLLAAGGSYAQMYQAQVEEAGGTAP</sequence>
<dbReference type="PROSITE" id="PS50893">
    <property type="entry name" value="ABC_TRANSPORTER_2"/>
    <property type="match status" value="1"/>
</dbReference>
<dbReference type="PROSITE" id="PS50929">
    <property type="entry name" value="ABC_TM1F"/>
    <property type="match status" value="1"/>
</dbReference>
<comment type="caution">
    <text evidence="11">The sequence shown here is derived from an EMBL/GenBank/DDBJ whole genome shotgun (WGS) entry which is preliminary data.</text>
</comment>
<dbReference type="PANTHER" id="PTHR43394:SF1">
    <property type="entry name" value="ATP-BINDING CASSETTE SUB-FAMILY B MEMBER 10, MITOCHONDRIAL"/>
    <property type="match status" value="1"/>
</dbReference>